<sequence>MSWRGSTSPSDRIFASLPYLLPMAASLGYGITLLSQLGLGAVIQILAPINFLNSGFIGLAVFIALFALVVNNTNISHFIRFNVFQALLVGIILSLFSLVLPLLVNMFAFLPGIDVIQQTLGNTIFLGIFAFGIYGIVQSLLGRYAEVPTISEVVYSQLR</sequence>
<feature type="transmembrane region" description="Helical" evidence="6">
    <location>
        <begin position="124"/>
        <end position="141"/>
    </location>
</feature>
<evidence type="ECO:0000256" key="6">
    <source>
        <dbReference type="SAM" id="Phobius"/>
    </source>
</evidence>
<dbReference type="InterPro" id="IPR005691">
    <property type="entry name" value="Tic20"/>
</dbReference>
<reference evidence="7 8" key="1">
    <citation type="journal article" date="2021" name="Genome Biol. Evol.">
        <title>Complete Genome Sequencing of a Novel Gloeobacter Species from a Waterfall Cave in Mexico.</title>
        <authorList>
            <person name="Saw J.H."/>
            <person name="Cardona T."/>
            <person name="Montejano G."/>
        </authorList>
    </citation>
    <scope>NUCLEOTIDE SEQUENCE [LARGE SCALE GENOMIC DNA]</scope>
    <source>
        <strain evidence="7">MG652769</strain>
    </source>
</reference>
<evidence type="ECO:0000256" key="3">
    <source>
        <dbReference type="ARBA" id="ARBA00022692"/>
    </source>
</evidence>
<protein>
    <submittedName>
        <fullName evidence="7">Uncharacterized protein</fullName>
    </submittedName>
</protein>
<evidence type="ECO:0000256" key="1">
    <source>
        <dbReference type="ARBA" id="ARBA00004141"/>
    </source>
</evidence>
<dbReference type="EMBL" id="CP063845">
    <property type="protein sequence ID" value="UFP94172.1"/>
    <property type="molecule type" value="Genomic_DNA"/>
</dbReference>
<dbReference type="PANTHER" id="PTHR33510">
    <property type="entry name" value="PROTEIN TIC 20-II, CHLOROPLASTIC"/>
    <property type="match status" value="1"/>
</dbReference>
<comment type="subcellular location">
    <subcellularLocation>
        <location evidence="1">Membrane</location>
        <topology evidence="1">Multi-pass membrane protein</topology>
    </subcellularLocation>
</comment>
<evidence type="ECO:0000256" key="4">
    <source>
        <dbReference type="ARBA" id="ARBA00022989"/>
    </source>
</evidence>
<name>A0ABY3PKH0_9CYAN</name>
<keyword evidence="3 6" id="KW-0812">Transmembrane</keyword>
<organism evidence="7 8">
    <name type="scientific">Gloeobacter morelensis MG652769</name>
    <dbReference type="NCBI Taxonomy" id="2781736"/>
    <lineage>
        <taxon>Bacteria</taxon>
        <taxon>Bacillati</taxon>
        <taxon>Cyanobacteriota</taxon>
        <taxon>Cyanophyceae</taxon>
        <taxon>Gloeobacterales</taxon>
        <taxon>Gloeobacteraceae</taxon>
        <taxon>Gloeobacter</taxon>
        <taxon>Gloeobacter morelensis</taxon>
    </lineage>
</organism>
<dbReference type="Proteomes" id="UP001054846">
    <property type="component" value="Chromosome"/>
</dbReference>
<feature type="transmembrane region" description="Helical" evidence="6">
    <location>
        <begin position="51"/>
        <end position="71"/>
    </location>
</feature>
<dbReference type="Pfam" id="PF16166">
    <property type="entry name" value="TIC20"/>
    <property type="match status" value="1"/>
</dbReference>
<evidence type="ECO:0000313" key="7">
    <source>
        <dbReference type="EMBL" id="UFP94172.1"/>
    </source>
</evidence>
<comment type="similarity">
    <text evidence="2">Belongs to the Tic20 family.</text>
</comment>
<accession>A0ABY3PKH0</accession>
<keyword evidence="5 6" id="KW-0472">Membrane</keyword>
<evidence type="ECO:0000313" key="8">
    <source>
        <dbReference type="Proteomes" id="UP001054846"/>
    </source>
</evidence>
<feature type="transmembrane region" description="Helical" evidence="6">
    <location>
        <begin position="83"/>
        <end position="104"/>
    </location>
</feature>
<evidence type="ECO:0000256" key="5">
    <source>
        <dbReference type="ARBA" id="ARBA00023136"/>
    </source>
</evidence>
<gene>
    <name evidence="7" type="ORF">ISF26_20810</name>
</gene>
<feature type="transmembrane region" description="Helical" evidence="6">
    <location>
        <begin position="20"/>
        <end position="45"/>
    </location>
</feature>
<keyword evidence="4 6" id="KW-1133">Transmembrane helix</keyword>
<proteinExistence type="inferred from homology"/>
<dbReference type="PANTHER" id="PTHR33510:SF5">
    <property type="entry name" value="PROTEIN TIC 20-II, CHLOROPLASTIC"/>
    <property type="match status" value="1"/>
</dbReference>
<evidence type="ECO:0000256" key="2">
    <source>
        <dbReference type="ARBA" id="ARBA00009596"/>
    </source>
</evidence>
<keyword evidence="8" id="KW-1185">Reference proteome</keyword>